<dbReference type="EMBL" id="NIRI02000042">
    <property type="protein sequence ID" value="KAG5450675.1"/>
    <property type="molecule type" value="Genomic_DNA"/>
</dbReference>
<name>A0A3R7GMI6_CLOSI</name>
<organism evidence="1 2">
    <name type="scientific">Clonorchis sinensis</name>
    <name type="common">Chinese liver fluke</name>
    <dbReference type="NCBI Taxonomy" id="79923"/>
    <lineage>
        <taxon>Eukaryota</taxon>
        <taxon>Metazoa</taxon>
        <taxon>Spiralia</taxon>
        <taxon>Lophotrochozoa</taxon>
        <taxon>Platyhelminthes</taxon>
        <taxon>Trematoda</taxon>
        <taxon>Digenea</taxon>
        <taxon>Opisthorchiida</taxon>
        <taxon>Opisthorchiata</taxon>
        <taxon>Opisthorchiidae</taxon>
        <taxon>Clonorchis</taxon>
    </lineage>
</organism>
<gene>
    <name evidence="1" type="ORF">CSKR_108771</name>
</gene>
<evidence type="ECO:0000313" key="2">
    <source>
        <dbReference type="Proteomes" id="UP000286415"/>
    </source>
</evidence>
<dbReference type="OrthoDB" id="6279956at2759"/>
<dbReference type="AlphaFoldDB" id="A0A3R7GMI6"/>
<reference evidence="1 2" key="2">
    <citation type="journal article" date="2021" name="Genomics">
        <title>High-quality reference genome for Clonorchis sinensis.</title>
        <authorList>
            <person name="Young N.D."/>
            <person name="Stroehlein A.J."/>
            <person name="Kinkar L."/>
            <person name="Wang T."/>
            <person name="Sohn W.M."/>
            <person name="Chang B.C.H."/>
            <person name="Kaur P."/>
            <person name="Weisz D."/>
            <person name="Dudchenko O."/>
            <person name="Aiden E.L."/>
            <person name="Korhonen P.K."/>
            <person name="Gasser R.B."/>
        </authorList>
    </citation>
    <scope>NUCLEOTIDE SEQUENCE [LARGE SCALE GENOMIC DNA]</scope>
    <source>
        <strain evidence="1">Cs-k2</strain>
    </source>
</reference>
<keyword evidence="2" id="KW-1185">Reference proteome</keyword>
<sequence>MSGVSLNPKGRVYQATVRAVSLYGCETRPARAAELRRLQVFDNRCLRTTTRVGWCWRIRNGTIRKRVFGYAKGAFIEEYDEDCVILSACGWRRCKIWLSTDVSGDLVVSFYPDCLNYGASVLNTDVILSMMMVMLPCHSKEARGSTYCQVECVATYNSQQTNSAFPSLRIRRPKCCERWPSCFSISIPHPLMDKDLRCVDDEF</sequence>
<proteinExistence type="predicted"/>
<comment type="caution">
    <text evidence="1">The sequence shown here is derived from an EMBL/GenBank/DDBJ whole genome shotgun (WGS) entry which is preliminary data.</text>
</comment>
<accession>A0A3R7GMI6</accession>
<evidence type="ECO:0000313" key="1">
    <source>
        <dbReference type="EMBL" id="KAG5450675.1"/>
    </source>
</evidence>
<dbReference type="InParanoid" id="A0A3R7GMI6"/>
<reference evidence="1 2" key="1">
    <citation type="journal article" date="2018" name="Biotechnol. Adv.">
        <title>Improved genomic resources and new bioinformatic workflow for the carcinogenic parasite Clonorchis sinensis: Biotechnological implications.</title>
        <authorList>
            <person name="Wang D."/>
            <person name="Korhonen P.K."/>
            <person name="Gasser R.B."/>
            <person name="Young N.D."/>
        </authorList>
    </citation>
    <scope>NUCLEOTIDE SEQUENCE [LARGE SCALE GENOMIC DNA]</scope>
    <source>
        <strain evidence="1">Cs-k2</strain>
    </source>
</reference>
<dbReference type="Proteomes" id="UP000286415">
    <property type="component" value="Unassembled WGS sequence"/>
</dbReference>
<protein>
    <submittedName>
        <fullName evidence="1">Uncharacterized protein</fullName>
    </submittedName>
</protein>